<reference evidence="3 4" key="1">
    <citation type="submission" date="2018-12" db="EMBL/GenBank/DDBJ databases">
        <title>Amycolatopsis eburnea sp. nov. actinomycete associate with arbuscular mycorrhiza fungal spore.</title>
        <authorList>
            <person name="Lumyong S."/>
            <person name="Chaiya L."/>
        </authorList>
    </citation>
    <scope>NUCLEOTIDE SEQUENCE [LARGE SCALE GENOMIC DNA]</scope>
    <source>
        <strain evidence="3 4">GLM-1</strain>
    </source>
</reference>
<protein>
    <submittedName>
        <fullName evidence="3">DUF4232 domain-containing protein</fullName>
    </submittedName>
</protein>
<dbReference type="PROSITE" id="PS51257">
    <property type="entry name" value="PROKAR_LIPOPROTEIN"/>
    <property type="match status" value="1"/>
</dbReference>
<dbReference type="Pfam" id="PF14016">
    <property type="entry name" value="DUF4232"/>
    <property type="match status" value="1"/>
</dbReference>
<evidence type="ECO:0000313" key="3">
    <source>
        <dbReference type="EMBL" id="RSD13566.1"/>
    </source>
</evidence>
<comment type="caution">
    <text evidence="3">The sequence shown here is derived from an EMBL/GenBank/DDBJ whole genome shotgun (WGS) entry which is preliminary data.</text>
</comment>
<evidence type="ECO:0000256" key="1">
    <source>
        <dbReference type="SAM" id="MobiDB-lite"/>
    </source>
</evidence>
<feature type="region of interest" description="Disordered" evidence="1">
    <location>
        <begin position="28"/>
        <end position="71"/>
    </location>
</feature>
<feature type="domain" description="DUF4232" evidence="2">
    <location>
        <begin position="74"/>
        <end position="208"/>
    </location>
</feature>
<proteinExistence type="predicted"/>
<dbReference type="InterPro" id="IPR025326">
    <property type="entry name" value="DUF4232"/>
</dbReference>
<dbReference type="EMBL" id="RSEC01000058">
    <property type="protein sequence ID" value="RSD13566.1"/>
    <property type="molecule type" value="Genomic_DNA"/>
</dbReference>
<sequence length="211" mass="21378">MPRPNSSRLLPLVATSAGILGLVGCGSSEPAATAPSTSAPSSTASPTYTVTASTTESTSPPPSTPAVPSGNNLCGAGDVELALGKGDAAAGSLYRPLLITNAKAQPCTVQGFPGVSYVAGDDGHQVGEAAYRIGTKGDPVRLKPGQTAAAVIQFVNVHNYPDDICRPTPVRGLRIYLPQETDSNFVPMPGTGCANDDLPGNQLSVKTVHPA</sequence>
<accession>A0A3R9DWH7</accession>
<keyword evidence="4" id="KW-1185">Reference proteome</keyword>
<dbReference type="AlphaFoldDB" id="A0A3R9DWH7"/>
<organism evidence="3 4">
    <name type="scientific">Amycolatopsis eburnea</name>
    <dbReference type="NCBI Taxonomy" id="2267691"/>
    <lineage>
        <taxon>Bacteria</taxon>
        <taxon>Bacillati</taxon>
        <taxon>Actinomycetota</taxon>
        <taxon>Actinomycetes</taxon>
        <taxon>Pseudonocardiales</taxon>
        <taxon>Pseudonocardiaceae</taxon>
        <taxon>Amycolatopsis</taxon>
    </lineage>
</organism>
<evidence type="ECO:0000313" key="4">
    <source>
        <dbReference type="Proteomes" id="UP000267081"/>
    </source>
</evidence>
<feature type="compositionally biased region" description="Low complexity" evidence="1">
    <location>
        <begin position="28"/>
        <end position="58"/>
    </location>
</feature>
<dbReference type="OrthoDB" id="3268346at2"/>
<name>A0A3R9DWH7_9PSEU</name>
<gene>
    <name evidence="3" type="ORF">EIY87_28055</name>
</gene>
<dbReference type="Proteomes" id="UP000267081">
    <property type="component" value="Unassembled WGS sequence"/>
</dbReference>
<evidence type="ECO:0000259" key="2">
    <source>
        <dbReference type="Pfam" id="PF14016"/>
    </source>
</evidence>